<feature type="domain" description="Peptidase M10 metallopeptidase" evidence="5">
    <location>
        <begin position="14"/>
        <end position="70"/>
    </location>
</feature>
<dbReference type="Pfam" id="PF00413">
    <property type="entry name" value="Peptidase_M10"/>
    <property type="match status" value="1"/>
</dbReference>
<sequence length="73" mass="8212">MINVSHNISSTSPSKSSFDLKSIMAHEMGHVVGLDDETKLKYGDSVMYESLSTNEIRYNLSKDDENGYHAISW</sequence>
<evidence type="ECO:0000256" key="2">
    <source>
        <dbReference type="ARBA" id="ARBA00022723"/>
    </source>
</evidence>
<dbReference type="InterPro" id="IPR001818">
    <property type="entry name" value="Pept_M10_metallopeptidase"/>
</dbReference>
<dbReference type="GO" id="GO:0008270">
    <property type="term" value="F:zinc ion binding"/>
    <property type="evidence" value="ECO:0007669"/>
    <property type="project" value="InterPro"/>
</dbReference>
<dbReference type="EMBL" id="PXZM01000023">
    <property type="protein sequence ID" value="PSJ94719.1"/>
    <property type="molecule type" value="Genomic_DNA"/>
</dbReference>
<accession>A0A2P7V685</accession>
<proteinExistence type="predicted"/>
<dbReference type="GO" id="GO:0004222">
    <property type="term" value="F:metalloendopeptidase activity"/>
    <property type="evidence" value="ECO:0007669"/>
    <property type="project" value="InterPro"/>
</dbReference>
<gene>
    <name evidence="6" type="ORF">C7R93_15140</name>
</gene>
<dbReference type="Gene3D" id="3.40.390.10">
    <property type="entry name" value="Collagenase (Catalytic Domain)"/>
    <property type="match status" value="1"/>
</dbReference>
<keyword evidence="1" id="KW-0645">Protease</keyword>
<reference evidence="6 7" key="1">
    <citation type="submission" date="2018-03" db="EMBL/GenBank/DDBJ databases">
        <title>Brevisbacillus phylogenomics.</title>
        <authorList>
            <person name="Dunlap C."/>
        </authorList>
    </citation>
    <scope>NUCLEOTIDE SEQUENCE [LARGE SCALE GENOMIC DNA]</scope>
    <source>
        <strain evidence="6 7">NRRL NRS-1210</strain>
    </source>
</reference>
<dbReference type="SUPFAM" id="SSF55486">
    <property type="entry name" value="Metalloproteases ('zincins'), catalytic domain"/>
    <property type="match status" value="1"/>
</dbReference>
<dbReference type="AlphaFoldDB" id="A0A2P7V685"/>
<keyword evidence="4" id="KW-0862">Zinc</keyword>
<evidence type="ECO:0000259" key="5">
    <source>
        <dbReference type="Pfam" id="PF00413"/>
    </source>
</evidence>
<keyword evidence="7" id="KW-1185">Reference proteome</keyword>
<comment type="caution">
    <text evidence="6">The sequence shown here is derived from an EMBL/GenBank/DDBJ whole genome shotgun (WGS) entry which is preliminary data.</text>
</comment>
<dbReference type="GO" id="GO:0031012">
    <property type="term" value="C:extracellular matrix"/>
    <property type="evidence" value="ECO:0007669"/>
    <property type="project" value="InterPro"/>
</dbReference>
<dbReference type="GO" id="GO:0006508">
    <property type="term" value="P:proteolysis"/>
    <property type="evidence" value="ECO:0007669"/>
    <property type="project" value="UniProtKB-KW"/>
</dbReference>
<organism evidence="6 7">
    <name type="scientific">Brevibacillus fortis</name>
    <dbReference type="NCBI Taxonomy" id="2126352"/>
    <lineage>
        <taxon>Bacteria</taxon>
        <taxon>Bacillati</taxon>
        <taxon>Bacillota</taxon>
        <taxon>Bacilli</taxon>
        <taxon>Bacillales</taxon>
        <taxon>Paenibacillaceae</taxon>
        <taxon>Brevibacillus</taxon>
    </lineage>
</organism>
<dbReference type="InterPro" id="IPR024079">
    <property type="entry name" value="MetalloPept_cat_dom_sf"/>
</dbReference>
<keyword evidence="2" id="KW-0479">Metal-binding</keyword>
<evidence type="ECO:0000256" key="1">
    <source>
        <dbReference type="ARBA" id="ARBA00022670"/>
    </source>
</evidence>
<evidence type="ECO:0000256" key="4">
    <source>
        <dbReference type="ARBA" id="ARBA00022833"/>
    </source>
</evidence>
<dbReference type="OrthoDB" id="2328200at2"/>
<dbReference type="Proteomes" id="UP000240419">
    <property type="component" value="Unassembled WGS sequence"/>
</dbReference>
<evidence type="ECO:0000313" key="7">
    <source>
        <dbReference type="Proteomes" id="UP000240419"/>
    </source>
</evidence>
<evidence type="ECO:0000313" key="6">
    <source>
        <dbReference type="EMBL" id="PSJ94719.1"/>
    </source>
</evidence>
<keyword evidence="3" id="KW-0378">Hydrolase</keyword>
<name>A0A2P7V685_9BACL</name>
<protein>
    <recommendedName>
        <fullName evidence="5">Peptidase M10 metallopeptidase domain-containing protein</fullName>
    </recommendedName>
</protein>
<evidence type="ECO:0000256" key="3">
    <source>
        <dbReference type="ARBA" id="ARBA00022801"/>
    </source>
</evidence>